<dbReference type="GO" id="GO:0005085">
    <property type="term" value="F:guanyl-nucleotide exchange factor activity"/>
    <property type="evidence" value="ECO:0007669"/>
    <property type="project" value="InterPro"/>
</dbReference>
<feature type="region of interest" description="Disordered" evidence="1">
    <location>
        <begin position="1005"/>
        <end position="1110"/>
    </location>
</feature>
<dbReference type="InterPro" id="IPR035999">
    <property type="entry name" value="Sec7_dom_sf"/>
</dbReference>
<dbReference type="FunFam" id="1.10.1000.11:FF:000002">
    <property type="entry name" value="Cytohesin 1"/>
    <property type="match status" value="1"/>
</dbReference>
<dbReference type="GO" id="GO:0016192">
    <property type="term" value="P:vesicle-mediated transport"/>
    <property type="evidence" value="ECO:0007669"/>
    <property type="project" value="UniProtKB-ARBA"/>
</dbReference>
<feature type="compositionally biased region" description="Gly residues" evidence="1">
    <location>
        <begin position="236"/>
        <end position="249"/>
    </location>
</feature>
<feature type="region of interest" description="Disordered" evidence="1">
    <location>
        <begin position="1310"/>
        <end position="1392"/>
    </location>
</feature>
<dbReference type="PANTHER" id="PTHR10663">
    <property type="entry name" value="GUANYL-NUCLEOTIDE EXCHANGE FACTOR"/>
    <property type="match status" value="1"/>
</dbReference>
<reference evidence="3 4" key="1">
    <citation type="submission" date="2019-07" db="EMBL/GenBank/DDBJ databases">
        <title>Genomes of Cafeteria roenbergensis.</title>
        <authorList>
            <person name="Fischer M.G."/>
            <person name="Hackl T."/>
            <person name="Roman M."/>
        </authorList>
    </citation>
    <scope>NUCLEOTIDE SEQUENCE [LARGE SCALE GENOMIC DNA]</scope>
    <source>
        <strain evidence="3 4">E4-10P</strain>
    </source>
</reference>
<dbReference type="PANTHER" id="PTHR10663:SF388">
    <property type="entry name" value="GOLGI-SPECIFIC BREFELDIN A-RESISTANCE GUANINE NUCLEOTIDE EXCHANGE FACTOR 1"/>
    <property type="match status" value="1"/>
</dbReference>
<dbReference type="Proteomes" id="UP000322899">
    <property type="component" value="Unassembled WGS sequence"/>
</dbReference>
<feature type="compositionally biased region" description="Low complexity" evidence="1">
    <location>
        <begin position="830"/>
        <end position="843"/>
    </location>
</feature>
<dbReference type="GO" id="GO:0012505">
    <property type="term" value="C:endomembrane system"/>
    <property type="evidence" value="ECO:0007669"/>
    <property type="project" value="UniProtKB-ARBA"/>
</dbReference>
<feature type="domain" description="SEC7" evidence="2">
    <location>
        <begin position="604"/>
        <end position="790"/>
    </location>
</feature>
<evidence type="ECO:0000259" key="2">
    <source>
        <dbReference type="PROSITE" id="PS50190"/>
    </source>
</evidence>
<dbReference type="OrthoDB" id="430364at2759"/>
<sequence>MLSNAVSCVKGEVHNVVSMLRLSGRWGSSSRFEREVPLEAESVLMREFKGVQDGLQGIQDLGSVDCLWYLKPFLETIVSEQASGPITGTALASVNKFLLYGFLRPEAPRAREAIVAVARAATRCKFESSSVREDETTLIQILEILRNCIRCPAGPLLTDEAVWDMCGSAFRISRFENASHLLHRSAESTLAHLVLTIFTRVPDIADEVEDREAADAAAAAAAPAPLVAVGGGGGGGGGAAGGGAAGGGAAAPAAEELAGPAGPAAPPVRPRATPSRAQPAGSTGKADSTVWKSLDLASVPRREAPYGERALVKLLSWLSSLTEPASQPAHTRVLGLRLVNMVLESAGADMGRLPALVHVATAELCRNLVQNSRTTEPAVLALTFRVVYSLFASLTPYLKVPLEVFFVSVHLSLADSRDAPPENRELALEALIEFARDGELMADIFVNYDCGVRCSNLFEILTGTLARNAVPGPGERLNSLHVLALEGVLAVLESLARRCELAARVRAGSLPLDAASEAADSVGDGEHSECGGASTPFGAAAASVASRDVVALRERRQLKRRFALAAARFNAEGGSHDEGESGWLRYAHELGVLPVPESSLPPTFGAGPGSCPAPLAPAEASDDAAVTALDGEISPADVAQFLRTCPGLDRGFIGQYIASNLDRRKPRTIFQTEVRRHFVSSFDFRGLPIVTALRTFLEAFRLPGEAQMIERLMEDFAAHLFEQAPGDYADKDAIFVFSFSIIMLTTDAHNDQVTKKMTLQDFVRNNRGINGGNNLPESLIAEVYADIQNRPLSLHADAAEVGRDGPSEHAAGGAAAAPGDAGGDLNSGQPGRSAPSAATTAGGAAPGGKAGKSGFAGHSAAGAGGKGGPSDAAAAKAAAAAAREERLAALGQHWDGVLRRQRRVGEFAMGQAPAGAHEGEMLSIIGTGALAAIASACDSTSSEATLRRALEGFVHLAQAASLQGQLPLLDRTIAAAAGFVKRAVRSAASLDAWVVPAPAAVPMTFSRPRTVPSGSRARSAAALPPISPGDDLDGVIGTRMEPASARGAVDLSEDSDSSGQLLGGGLAGGSDAGSDGAAAAAADDEDDDDDDSSDVDDVADGSTAAPRARGKSMAWGAVDVLAGRRDGGRSRRRRAGLFSLLFGSDAHGAQSQQRRSVNAAVAASIAAECSRPAHALGALLAPGSLEAAALGDTADAGDTLPDGPLAALIAAAARAALHGAAAATRRSRVGRQSRDDDDSIGSDDASPTSSSSDGRLGDDRSSGSLSTAVLSLEMLGQAALRPGGACRPDLWVEPLLSVIRGAAGCVDAMARPSRRSRRPAATGRTRQGSAGGSAAGDAAPPVRDSRESRCGGFLWPGDAQHEEAMRRDGSAPPPFPAHAPGAPSEAESRERVRAHRAVRAEAAFLLERAVTLALLAAARFTAKSDPAGAQARRRNRRIRLRWRPRPSAGGKDERAGLEAGAEGDAEESDAAAAEALVECVCVPALAAVAALSDGALAIVAPRVASGVGMVMQAASGFVVSPALWHLSWDILGRCRRSFFAGPAVWQAATLAADSAESCGPHSAARAVRFFAPLMSSAAPEAFVASAAAWIAMSADRRLARRAQADPRDVASMAAAFSGAGAARGMPFYAEVAARALSSDVPAMRRLVSEESSRTLHRMLDSLKAAQRRAESPPAAPAGSAADWQPAWGLLLQASSWALQAAANSSARWFSRADGLDSSPRRPSENALAAEARLAWAHAHDALSLVKAVAEAVDNVAAGVSGSAVGTASLSGPLIHLVSSLLDSGSDAAAAGAPPHWWLAILPGGSDLAAEAVSLCCRAVLSALRADATDSRAPDMWLGLLRALASDAADLPSAPASPEASDAVHAPESVQEAAEQGLKNVLMVAAADGLLEPSTDSSEGAGGAGSSGRGTLWVATCSQPDCW</sequence>
<dbReference type="InterPro" id="IPR032691">
    <property type="entry name" value="Mon2/Sec7/BIG1-like_HUS"/>
</dbReference>
<accession>A0A5A8EM55</accession>
<dbReference type="GO" id="GO:0032012">
    <property type="term" value="P:regulation of ARF protein signal transduction"/>
    <property type="evidence" value="ECO:0007669"/>
    <property type="project" value="InterPro"/>
</dbReference>
<feature type="region of interest" description="Disordered" evidence="1">
    <location>
        <begin position="802"/>
        <end position="851"/>
    </location>
</feature>
<dbReference type="InterPro" id="IPR000904">
    <property type="entry name" value="Sec7_dom"/>
</dbReference>
<protein>
    <recommendedName>
        <fullName evidence="2">SEC7 domain-containing protein</fullName>
    </recommendedName>
</protein>
<feature type="compositionally biased region" description="Acidic residues" evidence="1">
    <location>
        <begin position="1082"/>
        <end position="1099"/>
    </location>
</feature>
<feature type="compositionally biased region" description="Basic and acidic residues" evidence="1">
    <location>
        <begin position="1359"/>
        <end position="1369"/>
    </location>
</feature>
<dbReference type="Gene3D" id="1.10.1000.11">
    <property type="entry name" value="Arf Nucleotide-binding Site Opener,domain 2"/>
    <property type="match status" value="1"/>
</dbReference>
<feature type="compositionally biased region" description="Low complexity" evidence="1">
    <location>
        <begin position="1242"/>
        <end position="1254"/>
    </location>
</feature>
<dbReference type="SMART" id="SM00222">
    <property type="entry name" value="Sec7"/>
    <property type="match status" value="1"/>
</dbReference>
<feature type="compositionally biased region" description="Basic residues" evidence="1">
    <location>
        <begin position="1431"/>
        <end position="1444"/>
    </location>
</feature>
<proteinExistence type="predicted"/>
<dbReference type="PROSITE" id="PS50190">
    <property type="entry name" value="SEC7"/>
    <property type="match status" value="1"/>
</dbReference>
<feature type="compositionally biased region" description="Low complexity" evidence="1">
    <location>
        <begin position="810"/>
        <end position="819"/>
    </location>
</feature>
<dbReference type="Pfam" id="PF12783">
    <property type="entry name" value="Sec7-like_HUS"/>
    <property type="match status" value="1"/>
</dbReference>
<dbReference type="InterPro" id="IPR023394">
    <property type="entry name" value="Sec7_C_sf"/>
</dbReference>
<feature type="region of interest" description="Disordered" evidence="1">
    <location>
        <begin position="236"/>
        <end position="287"/>
    </location>
</feature>
<evidence type="ECO:0000313" key="4">
    <source>
        <dbReference type="Proteomes" id="UP000322899"/>
    </source>
</evidence>
<feature type="compositionally biased region" description="Low complexity" evidence="1">
    <location>
        <begin position="250"/>
        <end position="262"/>
    </location>
</feature>
<dbReference type="SUPFAM" id="SSF48425">
    <property type="entry name" value="Sec7 domain"/>
    <property type="match status" value="1"/>
</dbReference>
<feature type="region of interest" description="Disordered" evidence="1">
    <location>
        <begin position="1222"/>
        <end position="1263"/>
    </location>
</feature>
<feature type="compositionally biased region" description="Low complexity" evidence="1">
    <location>
        <begin position="1072"/>
        <end position="1081"/>
    </location>
</feature>
<feature type="region of interest" description="Disordered" evidence="1">
    <location>
        <begin position="1425"/>
        <end position="1464"/>
    </location>
</feature>
<feature type="compositionally biased region" description="Low complexity" evidence="1">
    <location>
        <begin position="1850"/>
        <end position="1862"/>
    </location>
</feature>
<dbReference type="CDD" id="cd00171">
    <property type="entry name" value="Sec7"/>
    <property type="match status" value="1"/>
</dbReference>
<dbReference type="Gene3D" id="1.10.220.20">
    <property type="match status" value="1"/>
</dbReference>
<dbReference type="Pfam" id="PF01369">
    <property type="entry name" value="Sec7"/>
    <property type="match status" value="1"/>
</dbReference>
<evidence type="ECO:0000313" key="3">
    <source>
        <dbReference type="EMBL" id="KAA0177727.1"/>
    </source>
</evidence>
<comment type="caution">
    <text evidence="3">The sequence shown here is derived from an EMBL/GenBank/DDBJ whole genome shotgun (WGS) entry which is preliminary data.</text>
</comment>
<feature type="region of interest" description="Disordered" evidence="1">
    <location>
        <begin position="1850"/>
        <end position="1871"/>
    </location>
</feature>
<feature type="compositionally biased region" description="Gly residues" evidence="1">
    <location>
        <begin position="1061"/>
        <end position="1071"/>
    </location>
</feature>
<evidence type="ECO:0000256" key="1">
    <source>
        <dbReference type="SAM" id="MobiDB-lite"/>
    </source>
</evidence>
<organism evidence="3 4">
    <name type="scientific">Cafeteria roenbergensis</name>
    <name type="common">Marine flagellate</name>
    <dbReference type="NCBI Taxonomy" id="33653"/>
    <lineage>
        <taxon>Eukaryota</taxon>
        <taxon>Sar</taxon>
        <taxon>Stramenopiles</taxon>
        <taxon>Bigyra</taxon>
        <taxon>Opalozoa</taxon>
        <taxon>Bicosoecida</taxon>
        <taxon>Cafeteriaceae</taxon>
        <taxon>Cafeteria</taxon>
    </lineage>
</organism>
<gene>
    <name evidence="3" type="ORF">FNF27_00899</name>
</gene>
<dbReference type="EMBL" id="VLTO01000003">
    <property type="protein sequence ID" value="KAA0177727.1"/>
    <property type="molecule type" value="Genomic_DNA"/>
</dbReference>
<name>A0A5A8EM55_CAFRO</name>
<feature type="compositionally biased region" description="Low complexity" evidence="1">
    <location>
        <begin position="1319"/>
        <end position="1328"/>
    </location>
</feature>
<dbReference type="GO" id="GO:0005737">
    <property type="term" value="C:cytoplasm"/>
    <property type="evidence" value="ECO:0007669"/>
    <property type="project" value="UniProtKB-ARBA"/>
</dbReference>